<evidence type="ECO:0000313" key="2">
    <source>
        <dbReference type="Proteomes" id="UP000070501"/>
    </source>
</evidence>
<protein>
    <submittedName>
        <fullName evidence="1">Uncharacterized protein</fullName>
    </submittedName>
</protein>
<name>A0A136IIY9_9PEZI</name>
<reference evidence="2" key="1">
    <citation type="submission" date="2016-02" db="EMBL/GenBank/DDBJ databases">
        <title>Draft genome sequence of Microdochium bolleyi, a fungal endophyte of beachgrass.</title>
        <authorList>
            <consortium name="DOE Joint Genome Institute"/>
            <person name="David A.S."/>
            <person name="May G."/>
            <person name="Haridas S."/>
            <person name="Lim J."/>
            <person name="Wang M."/>
            <person name="Labutti K."/>
            <person name="Lipzen A."/>
            <person name="Barry K."/>
            <person name="Grigoriev I.V."/>
        </authorList>
    </citation>
    <scope>NUCLEOTIDE SEQUENCE [LARGE SCALE GENOMIC DNA]</scope>
    <source>
        <strain evidence="2">J235TASD1</strain>
    </source>
</reference>
<keyword evidence="2" id="KW-1185">Reference proteome</keyword>
<dbReference type="AlphaFoldDB" id="A0A136IIY9"/>
<dbReference type="EMBL" id="KQ964315">
    <property type="protein sequence ID" value="KXJ84882.1"/>
    <property type="molecule type" value="Genomic_DNA"/>
</dbReference>
<dbReference type="Proteomes" id="UP000070501">
    <property type="component" value="Unassembled WGS sequence"/>
</dbReference>
<sequence length="449" mass="50891">MEVHAQSGLRLDPEDWKLKHSLADWHLVEKAVDCDGDTSVLSDADRQRLVEVCGPFWGRALGQPASLTLSERHTAKGWPPEDVMAANVAKVAPGLTPQEFISKAAAGANWMTLEQTDLVDQRFNLLETGTGQLRTRYRMVHFDRYRAGYLHATAEERQAYRNSQLRGQLLRRPGLILDPTDLIQKIQTHWDLYHSSKLDLRDQPVWVKQILKNSLFYGFPVYFTVELGTTVEEKLSHARALFDSDEGSTIFESPMVFIAHYLKDKIFDSFGTFVGTVKQEGGTPRQEWITRRLCRMSNYIVSQTPLPQDNGSQARFLHRMARYGGALEEGGTTPQRAHFLDEQYFVVMDTFSMPPVADVLNGTDASTDVAAWIYDVDWEPPAGAARDEDGYAGRVKISFGYHLFVGLYPLLLDPEFTLKKVWAIKRSDDHMYLSKDFSALAQHRQSSAV</sequence>
<proteinExistence type="predicted"/>
<organism evidence="1 2">
    <name type="scientific">Microdochium bolleyi</name>
    <dbReference type="NCBI Taxonomy" id="196109"/>
    <lineage>
        <taxon>Eukaryota</taxon>
        <taxon>Fungi</taxon>
        <taxon>Dikarya</taxon>
        <taxon>Ascomycota</taxon>
        <taxon>Pezizomycotina</taxon>
        <taxon>Sordariomycetes</taxon>
        <taxon>Xylariomycetidae</taxon>
        <taxon>Xylariales</taxon>
        <taxon>Microdochiaceae</taxon>
        <taxon>Microdochium</taxon>
    </lineage>
</organism>
<accession>A0A136IIY9</accession>
<evidence type="ECO:0000313" key="1">
    <source>
        <dbReference type="EMBL" id="KXJ84882.1"/>
    </source>
</evidence>
<dbReference type="InParanoid" id="A0A136IIY9"/>
<gene>
    <name evidence="1" type="ORF">Micbo1qcDRAFT_169850</name>
</gene>
<dbReference type="OrthoDB" id="4748266at2759"/>